<dbReference type="AlphaFoldDB" id="A0A1H5VJZ4"/>
<accession>A0A1I1KH29</accession>
<dbReference type="PANTHER" id="PTHR48081">
    <property type="entry name" value="AB HYDROLASE SUPERFAMILY PROTEIN C4A8.06C"/>
    <property type="match status" value="1"/>
</dbReference>
<evidence type="ECO:0000313" key="5">
    <source>
        <dbReference type="Proteomes" id="UP000199690"/>
    </source>
</evidence>
<dbReference type="EMBL" id="FNVB01000002">
    <property type="protein sequence ID" value="SEF87675.1"/>
    <property type="molecule type" value="Genomic_DNA"/>
</dbReference>
<dbReference type="SUPFAM" id="SSF53474">
    <property type="entry name" value="alpha/beta-Hydrolases"/>
    <property type="match status" value="1"/>
</dbReference>
<feature type="domain" description="Alpha/beta hydrolase fold-3" evidence="2">
    <location>
        <begin position="76"/>
        <end position="276"/>
    </location>
</feature>
<dbReference type="InterPro" id="IPR050300">
    <property type="entry name" value="GDXG_lipolytic_enzyme"/>
</dbReference>
<gene>
    <name evidence="3" type="ORF">SAMN02982929_00906</name>
    <name evidence="4" type="ORF">SAMN05216506_1011164</name>
</gene>
<dbReference type="GO" id="GO:0016787">
    <property type="term" value="F:hydrolase activity"/>
    <property type="evidence" value="ECO:0007669"/>
    <property type="project" value="UniProtKB-KW"/>
</dbReference>
<dbReference type="InterPro" id="IPR013094">
    <property type="entry name" value="AB_hydrolase_3"/>
</dbReference>
<dbReference type="PANTHER" id="PTHR48081:SF8">
    <property type="entry name" value="ALPHA_BETA HYDROLASE FOLD-3 DOMAIN-CONTAINING PROTEIN-RELATED"/>
    <property type="match status" value="1"/>
</dbReference>
<keyword evidence="1" id="KW-0378">Hydrolase</keyword>
<keyword evidence="5" id="KW-1185">Reference proteome</keyword>
<reference evidence="3" key="1">
    <citation type="submission" date="2016-10" db="EMBL/GenBank/DDBJ databases">
        <authorList>
            <person name="de Groot N.N."/>
        </authorList>
    </citation>
    <scope>NUCLEOTIDE SEQUENCE [LARGE SCALE GENOMIC DNA]</scope>
    <source>
        <strain evidence="3">ATCC 20501</strain>
    </source>
</reference>
<evidence type="ECO:0000256" key="1">
    <source>
        <dbReference type="ARBA" id="ARBA00022801"/>
    </source>
</evidence>
<dbReference type="Gene3D" id="3.40.50.1820">
    <property type="entry name" value="alpha/beta hydrolase"/>
    <property type="match status" value="1"/>
</dbReference>
<dbReference type="RefSeq" id="WP_093346862.1">
    <property type="nucleotide sequence ID" value="NZ_FNVB01000002.1"/>
</dbReference>
<name>A0A1H5VJZ4_9PSEU</name>
<reference evidence="5 6" key="2">
    <citation type="submission" date="2016-10" db="EMBL/GenBank/DDBJ databases">
        <authorList>
            <person name="Varghese N."/>
            <person name="Submissions S."/>
        </authorList>
    </citation>
    <scope>NUCLEOTIDE SEQUENCE [LARGE SCALE GENOMIC DNA]</scope>
    <source>
        <strain evidence="6">ATCC 20501</strain>
        <strain evidence="4 5">CGMCC 4.3529</strain>
    </source>
</reference>
<dbReference type="EMBL" id="FOME01000001">
    <property type="protein sequence ID" value="SFC59951.1"/>
    <property type="molecule type" value="Genomic_DNA"/>
</dbReference>
<dbReference type="SMR" id="A0A1H5VJZ4"/>
<dbReference type="Proteomes" id="UP000199690">
    <property type="component" value="Unassembled WGS sequence"/>
</dbReference>
<dbReference type="InterPro" id="IPR029058">
    <property type="entry name" value="AB_hydrolase_fold"/>
</dbReference>
<evidence type="ECO:0000259" key="2">
    <source>
        <dbReference type="Pfam" id="PF07859"/>
    </source>
</evidence>
<evidence type="ECO:0000313" key="6">
    <source>
        <dbReference type="Proteomes" id="UP000236729"/>
    </source>
</evidence>
<dbReference type="Proteomes" id="UP000236729">
    <property type="component" value="Unassembled WGS sequence"/>
</dbReference>
<accession>A0A1H5VJZ4</accession>
<sequence>MASLRSKAVIAKYRMTRRKRIFADARALRQSAESNQTETSQLPDWVRAKFDVTGRDVDGHRCYTLRPRTSAGPAHIFYLHGGAYVHQVESAHWNFLNRLIDVTGASVTVPLYPLAPAHSYRETIPMVWESYEATVGAEAPENQVVMGDSAGGALSLFIAQRLKARGRPQPQRVVLISPWLDITVTDPSMTELDRHDPYLGIEGLREAGRLYARGLDPHDPRLSPIYGDLDGLAPLSVYAATRDVLLADARRLRELTAQRGVRIDYEEYPGMFHGWILQSLPEARDATARIAKLVNVPSPAHR</sequence>
<organism evidence="3 6">
    <name type="scientific">Saccharopolyspora kobensis</name>
    <dbReference type="NCBI Taxonomy" id="146035"/>
    <lineage>
        <taxon>Bacteria</taxon>
        <taxon>Bacillati</taxon>
        <taxon>Actinomycetota</taxon>
        <taxon>Actinomycetes</taxon>
        <taxon>Pseudonocardiales</taxon>
        <taxon>Pseudonocardiaceae</taxon>
        <taxon>Saccharopolyspora</taxon>
    </lineage>
</organism>
<protein>
    <submittedName>
        <fullName evidence="3">Acetyl esterase/lipase</fullName>
    </submittedName>
</protein>
<evidence type="ECO:0000313" key="4">
    <source>
        <dbReference type="EMBL" id="SFC59951.1"/>
    </source>
</evidence>
<proteinExistence type="predicted"/>
<dbReference type="Pfam" id="PF07859">
    <property type="entry name" value="Abhydrolase_3"/>
    <property type="match status" value="1"/>
</dbReference>
<evidence type="ECO:0000313" key="3">
    <source>
        <dbReference type="EMBL" id="SEF87675.1"/>
    </source>
</evidence>